<feature type="region of interest" description="Disordered" evidence="5">
    <location>
        <begin position="70"/>
        <end position="94"/>
    </location>
</feature>
<feature type="domain" description="TcmA/NAT10 helicase" evidence="6">
    <location>
        <begin position="119"/>
        <end position="286"/>
    </location>
</feature>
<evidence type="ECO:0000256" key="3">
    <source>
        <dbReference type="ARBA" id="ARBA00022840"/>
    </source>
</evidence>
<dbReference type="InterPro" id="IPR027417">
    <property type="entry name" value="P-loop_NTPase"/>
</dbReference>
<evidence type="ECO:0000259" key="6">
    <source>
        <dbReference type="Pfam" id="PF05127"/>
    </source>
</evidence>
<evidence type="ECO:0000256" key="1">
    <source>
        <dbReference type="ARBA" id="ARBA00022679"/>
    </source>
</evidence>
<name>A0ABS1E7N3_9GAMM</name>
<dbReference type="Gene3D" id="3.40.630.30">
    <property type="match status" value="1"/>
</dbReference>
<feature type="non-terminal residue" evidence="8">
    <location>
        <position position="406"/>
    </location>
</feature>
<keyword evidence="2" id="KW-0547">Nucleotide-binding</keyword>
<gene>
    <name evidence="8" type="ORF">CKO13_12065</name>
</gene>
<protein>
    <recommendedName>
        <fullName evidence="10">tRNA(Met) cytidine acetyltransferase</fullName>
    </recommendedName>
</protein>
<dbReference type="InterPro" id="IPR013562">
    <property type="entry name" value="TmcA/NAT10_N"/>
</dbReference>
<dbReference type="Pfam" id="PF08351">
    <property type="entry name" value="TmcA_N"/>
    <property type="match status" value="1"/>
</dbReference>
<dbReference type="PANTHER" id="PTHR10925:SF5">
    <property type="entry name" value="RNA CYTIDINE ACETYLTRANSFERASE"/>
    <property type="match status" value="1"/>
</dbReference>
<evidence type="ECO:0000256" key="4">
    <source>
        <dbReference type="ARBA" id="ARBA00023315"/>
    </source>
</evidence>
<sequence length="406" mass="42514">PDALAAAAGSIRGGGLLVLLTPALADWPGAPDAALDRLIPAGRGRGEAGARFVERLIGCLRSAPGIERYGPDDAPPSLVPGPPAAAGPEHGYGCRSADQRNAVEAVVGVVTGHRRRPAVLSADRGRGKSAALGIAAGELLRRGRVRRVSVTAPSLTAAEPVLEHAAAYAAGTFADRRTVRIGAGELAFREPEAVLERAGADELVLVDEAAGLPVALLTALLRGAPRIAFATTVHGYEGTGRGFDLRFRAVLDAETPQWRAVRLDTPIRWAPGDPLEAWLARALLLDADPGEPDPPGPDDALRVEALDRDALAADEPRLRQLFGLLVSAHYRTRPLDLRQLLDAPGIHLLGAVCGGECLGVALAAEEGGLDAETARQVWAGRRRPQGHLLPQMLATHAGLEAAPRQR</sequence>
<proteinExistence type="predicted"/>
<feature type="domain" description="TmcA/NAT10 N-terminal" evidence="7">
    <location>
        <begin position="1"/>
        <end position="67"/>
    </location>
</feature>
<dbReference type="SUPFAM" id="SSF52540">
    <property type="entry name" value="P-loop containing nucleoside triphosphate hydrolases"/>
    <property type="match status" value="1"/>
</dbReference>
<keyword evidence="9" id="KW-1185">Reference proteome</keyword>
<comment type="caution">
    <text evidence="8">The sequence shown here is derived from an EMBL/GenBank/DDBJ whole genome shotgun (WGS) entry which is preliminary data.</text>
</comment>
<dbReference type="Pfam" id="PF05127">
    <property type="entry name" value="NAT10_TcmA_helicase"/>
    <property type="match status" value="1"/>
</dbReference>
<keyword evidence="3" id="KW-0067">ATP-binding</keyword>
<feature type="non-terminal residue" evidence="8">
    <location>
        <position position="1"/>
    </location>
</feature>
<dbReference type="EMBL" id="NRSH01000251">
    <property type="protein sequence ID" value="MBK1727728.1"/>
    <property type="molecule type" value="Genomic_DNA"/>
</dbReference>
<evidence type="ECO:0000256" key="2">
    <source>
        <dbReference type="ARBA" id="ARBA00022741"/>
    </source>
</evidence>
<dbReference type="InterPro" id="IPR007807">
    <property type="entry name" value="TcmA/NAT10_helicase"/>
</dbReference>
<evidence type="ECO:0000259" key="7">
    <source>
        <dbReference type="Pfam" id="PF08351"/>
    </source>
</evidence>
<keyword evidence="1" id="KW-0808">Transferase</keyword>
<accession>A0ABS1E7N3</accession>
<evidence type="ECO:0000313" key="8">
    <source>
        <dbReference type="EMBL" id="MBK1727728.1"/>
    </source>
</evidence>
<dbReference type="Gene3D" id="3.40.50.11040">
    <property type="match status" value="1"/>
</dbReference>
<dbReference type="RefSeq" id="WP_200261419.1">
    <property type="nucleotide sequence ID" value="NZ_NRSH01000251.1"/>
</dbReference>
<evidence type="ECO:0008006" key="10">
    <source>
        <dbReference type="Google" id="ProtNLM"/>
    </source>
</evidence>
<dbReference type="Proteomes" id="UP000738126">
    <property type="component" value="Unassembled WGS sequence"/>
</dbReference>
<dbReference type="InterPro" id="IPR032672">
    <property type="entry name" value="TmcA/NAT10/Kre33"/>
</dbReference>
<feature type="compositionally biased region" description="Pro residues" evidence="5">
    <location>
        <begin position="73"/>
        <end position="85"/>
    </location>
</feature>
<organism evidence="8 9">
    <name type="scientific">Halorhodospira neutriphila</name>
    <dbReference type="NCBI Taxonomy" id="168379"/>
    <lineage>
        <taxon>Bacteria</taxon>
        <taxon>Pseudomonadati</taxon>
        <taxon>Pseudomonadota</taxon>
        <taxon>Gammaproteobacteria</taxon>
        <taxon>Chromatiales</taxon>
        <taxon>Ectothiorhodospiraceae</taxon>
        <taxon>Halorhodospira</taxon>
    </lineage>
</organism>
<evidence type="ECO:0000313" key="9">
    <source>
        <dbReference type="Proteomes" id="UP000738126"/>
    </source>
</evidence>
<reference evidence="8 9" key="1">
    <citation type="journal article" date="2020" name="Microorganisms">
        <title>Osmotic Adaptation and Compatible Solute Biosynthesis of Phototrophic Bacteria as Revealed from Genome Analyses.</title>
        <authorList>
            <person name="Imhoff J.F."/>
            <person name="Rahn T."/>
            <person name="Kunzel S."/>
            <person name="Keller A."/>
            <person name="Neulinger S.C."/>
        </authorList>
    </citation>
    <scope>NUCLEOTIDE SEQUENCE [LARGE SCALE GENOMIC DNA]</scope>
    <source>
        <strain evidence="8 9">DSM 15116</strain>
    </source>
</reference>
<evidence type="ECO:0000256" key="5">
    <source>
        <dbReference type="SAM" id="MobiDB-lite"/>
    </source>
</evidence>
<dbReference type="PANTHER" id="PTHR10925">
    <property type="entry name" value="N-ACETYLTRANSFERASE 10"/>
    <property type="match status" value="1"/>
</dbReference>
<keyword evidence="4" id="KW-0012">Acyltransferase</keyword>
<dbReference type="Gene3D" id="3.40.50.300">
    <property type="entry name" value="P-loop containing nucleotide triphosphate hydrolases"/>
    <property type="match status" value="1"/>
</dbReference>